<evidence type="ECO:0000256" key="1">
    <source>
        <dbReference type="ARBA" id="ARBA00004651"/>
    </source>
</evidence>
<evidence type="ECO:0000313" key="8">
    <source>
        <dbReference type="EMBL" id="BBB30516.1"/>
    </source>
</evidence>
<reference evidence="8 9" key="1">
    <citation type="journal article" date="2008" name="Int. J. Syst. Evol. Microbiol.">
        <title>Neptunomonas japonica sp. nov., an Osedax japonicus symbiont-like bacterium isolated from sediment adjacent to sperm whale carcasses off Kagoshima, Japan.</title>
        <authorList>
            <person name="Miyazaki M."/>
            <person name="Nogi Y."/>
            <person name="Fujiwara Y."/>
            <person name="Kawato M."/>
            <person name="Kubokawa K."/>
            <person name="Horikoshi K."/>
        </authorList>
    </citation>
    <scope>NUCLEOTIDE SEQUENCE [LARGE SCALE GENOMIC DNA]</scope>
    <source>
        <strain evidence="8 9">JAMM 1380</strain>
    </source>
</reference>
<feature type="transmembrane region" description="Helical" evidence="7">
    <location>
        <begin position="275"/>
        <end position="295"/>
    </location>
</feature>
<feature type="transmembrane region" description="Helical" evidence="7">
    <location>
        <begin position="142"/>
        <end position="166"/>
    </location>
</feature>
<feature type="transmembrane region" description="Helical" evidence="7">
    <location>
        <begin position="239"/>
        <end position="263"/>
    </location>
</feature>
<feature type="transmembrane region" description="Helical" evidence="7">
    <location>
        <begin position="365"/>
        <end position="390"/>
    </location>
</feature>
<feature type="transmembrane region" description="Helical" evidence="7">
    <location>
        <begin position="81"/>
        <end position="98"/>
    </location>
</feature>
<keyword evidence="5 7" id="KW-1133">Transmembrane helix</keyword>
<evidence type="ECO:0000256" key="3">
    <source>
        <dbReference type="ARBA" id="ARBA00022475"/>
    </source>
</evidence>
<dbReference type="EC" id="6.2.1.20" evidence="8"/>
<evidence type="ECO:0000256" key="2">
    <source>
        <dbReference type="ARBA" id="ARBA00022448"/>
    </source>
</evidence>
<dbReference type="GO" id="GO:0008922">
    <property type="term" value="F:long-chain fatty acid [acyl-carrier-protein] ligase activity"/>
    <property type="evidence" value="ECO:0007669"/>
    <property type="project" value="UniProtKB-EC"/>
</dbReference>
<feature type="transmembrane region" description="Helical" evidence="7">
    <location>
        <begin position="396"/>
        <end position="414"/>
    </location>
</feature>
<dbReference type="EMBL" id="AP014546">
    <property type="protein sequence ID" value="BBB30516.1"/>
    <property type="molecule type" value="Genomic_DNA"/>
</dbReference>
<feature type="transmembrane region" description="Helical" evidence="7">
    <location>
        <begin position="7"/>
        <end position="25"/>
    </location>
</feature>
<keyword evidence="8" id="KW-0436">Ligase</keyword>
<evidence type="ECO:0000313" key="9">
    <source>
        <dbReference type="Proteomes" id="UP000595332"/>
    </source>
</evidence>
<keyword evidence="3" id="KW-1003">Cell membrane</keyword>
<evidence type="ECO:0000256" key="4">
    <source>
        <dbReference type="ARBA" id="ARBA00022692"/>
    </source>
</evidence>
<comment type="subcellular location">
    <subcellularLocation>
        <location evidence="1">Cell membrane</location>
        <topology evidence="1">Multi-pass membrane protein</topology>
    </subcellularLocation>
</comment>
<dbReference type="GO" id="GO:0022857">
    <property type="term" value="F:transmembrane transporter activity"/>
    <property type="evidence" value="ECO:0007669"/>
    <property type="project" value="InterPro"/>
</dbReference>
<keyword evidence="2" id="KW-0813">Transport</keyword>
<dbReference type="InterPro" id="IPR011701">
    <property type="entry name" value="MFS"/>
</dbReference>
<dbReference type="PANTHER" id="PTHR43266">
    <property type="entry name" value="MACROLIDE-EFFLUX PROTEIN"/>
    <property type="match status" value="1"/>
</dbReference>
<dbReference type="InterPro" id="IPR036259">
    <property type="entry name" value="MFS_trans_sf"/>
</dbReference>
<dbReference type="Gene3D" id="1.20.1250.20">
    <property type="entry name" value="MFS general substrate transporter like domains"/>
    <property type="match status" value="1"/>
</dbReference>
<dbReference type="GO" id="GO:0005886">
    <property type="term" value="C:plasma membrane"/>
    <property type="evidence" value="ECO:0007669"/>
    <property type="project" value="UniProtKB-SubCell"/>
</dbReference>
<dbReference type="EC" id="2.3.1.40" evidence="8"/>
<gene>
    <name evidence="8" type="ORF">NEJAP_2571</name>
</gene>
<evidence type="ECO:0000256" key="5">
    <source>
        <dbReference type="ARBA" id="ARBA00022989"/>
    </source>
</evidence>
<proteinExistence type="predicted"/>
<evidence type="ECO:0000256" key="7">
    <source>
        <dbReference type="SAM" id="Phobius"/>
    </source>
</evidence>
<dbReference type="Pfam" id="PF07690">
    <property type="entry name" value="MFS_1"/>
    <property type="match status" value="1"/>
</dbReference>
<feature type="transmembrane region" description="Helical" evidence="7">
    <location>
        <begin position="307"/>
        <end position="324"/>
    </location>
</feature>
<accession>A0A7R6PJZ0</accession>
<feature type="transmembrane region" description="Helical" evidence="7">
    <location>
        <begin position="330"/>
        <end position="353"/>
    </location>
</feature>
<dbReference type="Proteomes" id="UP000595332">
    <property type="component" value="Chromosome"/>
</dbReference>
<keyword evidence="9" id="KW-1185">Reference proteome</keyword>
<sequence>MLALLRVKGFLAFIGVAFINAFVDLGHKIIVQNTLFKSYEGPEQIILTAIVNSLILLPFILLLSPAGFISDRFSKPIVMRWSARVAVMLTLIITLSYYQGWFGLAFTMTLFLALQSALYSPAKYGFIRELVGTDNLSKGNAWIQSATMVAILSGIVVFSLLFEILLTDLYVTSEDPAIILQHIAPLGWALVLATVMEAGLAQRLPVTPYEKSSLAFDWLAYRRAALLKRNMNAIIEHKLIFKSVLGLSIFWTISQVMLAVFPSFAEEALSEQNTFVIQGAMALAGVGIMFGSLLVGRWSKHSINQGLIPLGAVGVMLGVFSLPLVSSLQWASVVFLLIGISGALMTIPLNALVQFHAPVDNMGKVLAGSNFIQNISMLCGLVLTVMFSLLKLDETWLLYAIGVLAMVGAFHTISMKRNTV</sequence>
<dbReference type="PANTHER" id="PTHR43266:SF2">
    <property type="entry name" value="MAJOR FACILITATOR SUPERFAMILY (MFS) PROFILE DOMAIN-CONTAINING PROTEIN"/>
    <property type="match status" value="1"/>
</dbReference>
<keyword evidence="4 7" id="KW-0812">Transmembrane</keyword>
<name>A0A7R6PJZ0_9GAMM</name>
<keyword evidence="6 7" id="KW-0472">Membrane</keyword>
<dbReference type="GO" id="GO:0008779">
    <property type="term" value="F:acyl-[acyl-carrier-protein]-phospholipid O-acyltransferase activity"/>
    <property type="evidence" value="ECO:0007669"/>
    <property type="project" value="UniProtKB-EC"/>
</dbReference>
<organism evidence="8 9">
    <name type="scientific">Neptunomonas japonica JAMM 1380</name>
    <dbReference type="NCBI Taxonomy" id="1441457"/>
    <lineage>
        <taxon>Bacteria</taxon>
        <taxon>Pseudomonadati</taxon>
        <taxon>Pseudomonadota</taxon>
        <taxon>Gammaproteobacteria</taxon>
        <taxon>Oceanospirillales</taxon>
        <taxon>Oceanospirillaceae</taxon>
        <taxon>Neptunomonas</taxon>
    </lineage>
</organism>
<keyword evidence="8" id="KW-0808">Transferase</keyword>
<dbReference type="AlphaFoldDB" id="A0A7R6PJZ0"/>
<protein>
    <submittedName>
        <fullName evidence="8">Acyl-[acyl-carrier-protein]-phospholipid O-acyltransferase/long-chain-fatty-acid--[acyl-carrier-protein] ligase</fullName>
        <ecNumber evidence="8">2.3.1.40</ecNumber>
        <ecNumber evidence="8">6.2.1.20</ecNumber>
    </submittedName>
</protein>
<dbReference type="KEGG" id="njp:NEJAP_2571"/>
<dbReference type="SUPFAM" id="SSF103473">
    <property type="entry name" value="MFS general substrate transporter"/>
    <property type="match status" value="1"/>
</dbReference>
<evidence type="ECO:0000256" key="6">
    <source>
        <dbReference type="ARBA" id="ARBA00023136"/>
    </source>
</evidence>
<keyword evidence="8" id="KW-0012">Acyltransferase</keyword>
<dbReference type="RefSeq" id="WP_201347697.1">
    <property type="nucleotide sequence ID" value="NZ_AP014546.1"/>
</dbReference>
<feature type="transmembrane region" description="Helical" evidence="7">
    <location>
        <begin position="45"/>
        <end position="69"/>
    </location>
</feature>